<evidence type="ECO:0000313" key="3">
    <source>
        <dbReference type="RefSeq" id="XP_030534692.2"/>
    </source>
</evidence>
<reference evidence="2" key="1">
    <citation type="submission" date="2025-05" db="UniProtKB">
        <authorList>
            <consortium name="RefSeq"/>
        </authorList>
    </citation>
    <scope>NUCLEOTIDE SEQUENCE [LARGE SCALE GENOMIC DNA]</scope>
</reference>
<feature type="compositionally biased region" description="Basic and acidic residues" evidence="1">
    <location>
        <begin position="1"/>
        <end position="23"/>
    </location>
</feature>
<sequence>MEKSTVTPKGKEKVVEFSKELKENSSGSKFEEETAEETESQDNNEESGAIAIWCANHKNLSSIGSEATLTDEKEQAEEEGFANSRQKKKGKKAKKSAFSAKSFDSETTMSGEASPLSKRTSRAVIEERVEAEAKAKEEGDAYVKVLVDAKAQAKAGAKKKLDAQALSKKEIIDRAKQEVSAVVE</sequence>
<name>A0A8B8PJW5_9MYRT</name>
<dbReference type="GeneID" id="115743851"/>
<reference evidence="3" key="2">
    <citation type="submission" date="2025-08" db="UniProtKB">
        <authorList>
            <consortium name="RefSeq"/>
        </authorList>
    </citation>
    <scope>IDENTIFICATION</scope>
    <source>
        <tissue evidence="3">Leaf</tissue>
    </source>
</reference>
<dbReference type="RefSeq" id="XP_030534692.2">
    <property type="nucleotide sequence ID" value="XM_030678832.2"/>
</dbReference>
<feature type="compositionally biased region" description="Basic residues" evidence="1">
    <location>
        <begin position="85"/>
        <end position="95"/>
    </location>
</feature>
<protein>
    <submittedName>
        <fullName evidence="3">Tol-Pal system protein TolA-like</fullName>
    </submittedName>
</protein>
<keyword evidence="2" id="KW-1185">Reference proteome</keyword>
<accession>A0A8B8PJW5</accession>
<dbReference type="KEGG" id="rarg:115743851"/>
<gene>
    <name evidence="3" type="primary">LOC115743851</name>
</gene>
<feature type="region of interest" description="Disordered" evidence="1">
    <location>
        <begin position="65"/>
        <end position="122"/>
    </location>
</feature>
<feature type="region of interest" description="Disordered" evidence="1">
    <location>
        <begin position="1"/>
        <end position="49"/>
    </location>
</feature>
<organism evidence="2 3">
    <name type="scientific">Rhodamnia argentea</name>
    <dbReference type="NCBI Taxonomy" id="178133"/>
    <lineage>
        <taxon>Eukaryota</taxon>
        <taxon>Viridiplantae</taxon>
        <taxon>Streptophyta</taxon>
        <taxon>Embryophyta</taxon>
        <taxon>Tracheophyta</taxon>
        <taxon>Spermatophyta</taxon>
        <taxon>Magnoliopsida</taxon>
        <taxon>eudicotyledons</taxon>
        <taxon>Gunneridae</taxon>
        <taxon>Pentapetalae</taxon>
        <taxon>rosids</taxon>
        <taxon>malvids</taxon>
        <taxon>Myrtales</taxon>
        <taxon>Myrtaceae</taxon>
        <taxon>Myrtoideae</taxon>
        <taxon>Myrteae</taxon>
        <taxon>Australasian group</taxon>
        <taxon>Rhodamnia</taxon>
    </lineage>
</organism>
<feature type="compositionally biased region" description="Acidic residues" evidence="1">
    <location>
        <begin position="33"/>
        <end position="45"/>
    </location>
</feature>
<proteinExistence type="predicted"/>
<dbReference type="AlphaFoldDB" id="A0A8B8PJW5"/>
<evidence type="ECO:0000313" key="2">
    <source>
        <dbReference type="Proteomes" id="UP000827889"/>
    </source>
</evidence>
<evidence type="ECO:0000256" key="1">
    <source>
        <dbReference type="SAM" id="MobiDB-lite"/>
    </source>
</evidence>
<dbReference type="Proteomes" id="UP000827889">
    <property type="component" value="Chromosome 1"/>
</dbReference>